<feature type="domain" description="DUF835" evidence="1">
    <location>
        <begin position="181"/>
        <end position="274"/>
    </location>
</feature>
<organism evidence="2">
    <name type="scientific">marine sediment metagenome</name>
    <dbReference type="NCBI Taxonomy" id="412755"/>
    <lineage>
        <taxon>unclassified sequences</taxon>
        <taxon>metagenomes</taxon>
        <taxon>ecological metagenomes</taxon>
    </lineage>
</organism>
<comment type="caution">
    <text evidence="2">The sequence shown here is derived from an EMBL/GenBank/DDBJ whole genome shotgun (WGS) entry which is preliminary data.</text>
</comment>
<evidence type="ECO:0000259" key="1">
    <source>
        <dbReference type="Pfam" id="PF05763"/>
    </source>
</evidence>
<accession>X1PK50</accession>
<proteinExistence type="predicted"/>
<feature type="non-terminal residue" evidence="2">
    <location>
        <position position="277"/>
    </location>
</feature>
<gene>
    <name evidence="2" type="ORF">S06H3_32754</name>
</gene>
<dbReference type="InterPro" id="IPR008553">
    <property type="entry name" value="DUF835"/>
</dbReference>
<dbReference type="AlphaFoldDB" id="X1PK50"/>
<dbReference type="Pfam" id="PF05763">
    <property type="entry name" value="DUF835"/>
    <property type="match status" value="1"/>
</dbReference>
<dbReference type="EMBL" id="BARV01019492">
    <property type="protein sequence ID" value="GAI31259.1"/>
    <property type="molecule type" value="Genomic_DNA"/>
</dbReference>
<sequence length="277" mass="31601">TIFFLFVAYAVILPIERIVPVLGSKESLQDLTDSYSQFLNAFQARTPGKELGGSSFRFQEYIEAMGLRDVVVAESGKLIFEPDKLADESLREIPDNILRVLKEHIWAMEIIDDFMPVLAGTYEIFRLQSKETADEWFEQMLKRHGTFLAEQGILAAMPKQVKISRVLKKLQSGRTYLFQEEKPAEAYQLVKEALRYGFSSLCISKLHPGKVKERYDVGKDSILWLTFEKGEKTISPKDMDKLNRTVSEFVEGTRPGIVLLDCLDQIKFANGFQKSLA</sequence>
<evidence type="ECO:0000313" key="2">
    <source>
        <dbReference type="EMBL" id="GAI31259.1"/>
    </source>
</evidence>
<feature type="non-terminal residue" evidence="2">
    <location>
        <position position="1"/>
    </location>
</feature>
<protein>
    <recommendedName>
        <fullName evidence="1">DUF835 domain-containing protein</fullName>
    </recommendedName>
</protein>
<reference evidence="2" key="1">
    <citation type="journal article" date="2014" name="Front. Microbiol.">
        <title>High frequency of phylogenetically diverse reductive dehalogenase-homologous genes in deep subseafloor sedimentary metagenomes.</title>
        <authorList>
            <person name="Kawai M."/>
            <person name="Futagami T."/>
            <person name="Toyoda A."/>
            <person name="Takaki Y."/>
            <person name="Nishi S."/>
            <person name="Hori S."/>
            <person name="Arai W."/>
            <person name="Tsubouchi T."/>
            <person name="Morono Y."/>
            <person name="Uchiyama I."/>
            <person name="Ito T."/>
            <person name="Fujiyama A."/>
            <person name="Inagaki F."/>
            <person name="Takami H."/>
        </authorList>
    </citation>
    <scope>NUCLEOTIDE SEQUENCE</scope>
    <source>
        <strain evidence="2">Expedition CK06-06</strain>
    </source>
</reference>
<name>X1PK50_9ZZZZ</name>